<dbReference type="InterPro" id="IPR036291">
    <property type="entry name" value="NAD(P)-bd_dom_sf"/>
</dbReference>
<sequence length="297" mass="31778">MTANNDNILTKVKHHKKSYDAISPSRPELSQTGKVILVTGASEGIGYAIARGFGLAGAAKVIITGRRQSALDEAVVSLSRTSQTTFVARVQDASDISDIESFWKSLDDEGVVVDVLVLNVARISPPGSIVDIGYKEVIADLGTNVGGVAAAAHFFYHQKKRDLTRKLSLIGISTMAIHDFDVAGFVPNYSASKSAGAILVQQIAKGVPADDMQVVNFHPGAIFTSVAKKAGYTSETLPWDDADLPGHYAVWAASDEAKFLHGRFTWAAWDVDEISSGSIRERITNDSNYLKVGVVGI</sequence>
<accession>A0A0A2V6G5</accession>
<dbReference type="PANTHER" id="PTHR42901:SF1">
    <property type="entry name" value="ALCOHOL DEHYDROGENASE"/>
    <property type="match status" value="1"/>
</dbReference>
<dbReference type="InterPro" id="IPR002347">
    <property type="entry name" value="SDR_fam"/>
</dbReference>
<proteinExistence type="inferred from homology"/>
<dbReference type="HOGENOM" id="CLU_010194_8_2_1"/>
<evidence type="ECO:0000313" key="4">
    <source>
        <dbReference type="Proteomes" id="UP000030106"/>
    </source>
</evidence>
<dbReference type="STRING" id="1245745.A0A0A2V6G5"/>
<comment type="caution">
    <text evidence="3">The sequence shown here is derived from an EMBL/GenBank/DDBJ whole genome shotgun (WGS) entry which is preliminary data.</text>
</comment>
<dbReference type="PRINTS" id="PR00081">
    <property type="entry name" value="GDHRDH"/>
</dbReference>
<organism evidence="3 4">
    <name type="scientific">Beauveria bassiana D1-5</name>
    <dbReference type="NCBI Taxonomy" id="1245745"/>
    <lineage>
        <taxon>Eukaryota</taxon>
        <taxon>Fungi</taxon>
        <taxon>Dikarya</taxon>
        <taxon>Ascomycota</taxon>
        <taxon>Pezizomycotina</taxon>
        <taxon>Sordariomycetes</taxon>
        <taxon>Hypocreomycetidae</taxon>
        <taxon>Hypocreales</taxon>
        <taxon>Cordycipitaceae</taxon>
        <taxon>Beauveria</taxon>
    </lineage>
</organism>
<dbReference type="eggNOG" id="KOG1205">
    <property type="taxonomic scope" value="Eukaryota"/>
</dbReference>
<evidence type="ECO:0000313" key="3">
    <source>
        <dbReference type="EMBL" id="KGQ03446.1"/>
    </source>
</evidence>
<protein>
    <submittedName>
        <fullName evidence="3">Putative oxidoreductase</fullName>
    </submittedName>
</protein>
<dbReference type="OrthoDB" id="1933717at2759"/>
<dbReference type="Pfam" id="PF00106">
    <property type="entry name" value="adh_short"/>
    <property type="match status" value="1"/>
</dbReference>
<dbReference type="CDD" id="cd05233">
    <property type="entry name" value="SDR_c"/>
    <property type="match status" value="1"/>
</dbReference>
<reference evidence="3 4" key="1">
    <citation type="submission" date="2012-10" db="EMBL/GenBank/DDBJ databases">
        <title>Genome sequencing and analysis of entomopathogenic fungi Beauveria bassiana D1-5.</title>
        <authorList>
            <person name="Li Q."/>
            <person name="Wang L."/>
            <person name="Zhang Z."/>
            <person name="Wang Q."/>
            <person name="Ren J."/>
            <person name="Wang M."/>
            <person name="Xu W."/>
            <person name="Wang J."/>
            <person name="Lu Y."/>
            <person name="Du Q."/>
            <person name="Sun Z."/>
        </authorList>
    </citation>
    <scope>NUCLEOTIDE SEQUENCE [LARGE SCALE GENOMIC DNA]</scope>
    <source>
        <strain evidence="3 4">D1-5</strain>
    </source>
</reference>
<name>A0A0A2V6G5_BEABA</name>
<dbReference type="EMBL" id="ANFO01001222">
    <property type="protein sequence ID" value="KGQ03446.1"/>
    <property type="molecule type" value="Genomic_DNA"/>
</dbReference>
<keyword evidence="2" id="KW-0560">Oxidoreductase</keyword>
<dbReference type="Proteomes" id="UP000030106">
    <property type="component" value="Unassembled WGS sequence"/>
</dbReference>
<dbReference type="GO" id="GO:0016491">
    <property type="term" value="F:oxidoreductase activity"/>
    <property type="evidence" value="ECO:0007669"/>
    <property type="project" value="UniProtKB-KW"/>
</dbReference>
<dbReference type="Gene3D" id="3.40.50.720">
    <property type="entry name" value="NAD(P)-binding Rossmann-like Domain"/>
    <property type="match status" value="1"/>
</dbReference>
<dbReference type="AlphaFoldDB" id="A0A0A2V6G5"/>
<gene>
    <name evidence="3" type="ORF">BBAD15_g11326</name>
</gene>
<comment type="similarity">
    <text evidence="1">Belongs to the short-chain dehydrogenases/reductases (SDR) family.</text>
</comment>
<dbReference type="PANTHER" id="PTHR42901">
    <property type="entry name" value="ALCOHOL DEHYDROGENASE"/>
    <property type="match status" value="1"/>
</dbReference>
<evidence type="ECO:0000256" key="2">
    <source>
        <dbReference type="ARBA" id="ARBA00023002"/>
    </source>
</evidence>
<dbReference type="SUPFAM" id="SSF51735">
    <property type="entry name" value="NAD(P)-binding Rossmann-fold domains"/>
    <property type="match status" value="1"/>
</dbReference>
<evidence type="ECO:0000256" key="1">
    <source>
        <dbReference type="ARBA" id="ARBA00006484"/>
    </source>
</evidence>